<evidence type="ECO:0000256" key="7">
    <source>
        <dbReference type="ARBA" id="ARBA00022984"/>
    </source>
</evidence>
<sequence>MNRRVMIFGAPLLLAGCSTTTGPSLAPMSYAPPAPTIDPVHAAIYAAQEGEPFPVPAIDLSRIVDPKFLRREVDYGTAETLGTVVVDPNERFAWYVLGNGRAVRYGVGVGRVEAFNFQGDATIAWKAKWPKWTPTPDMIARDPERYGPLRHGLPGGPGNPLGPRALYLHRDGRDTFYRLHGTVEPWTIGTKVSSGCIRLLNQDIIDLYDRVRDGSKAIVLPIRGETMA</sequence>
<dbReference type="Gene3D" id="2.40.440.10">
    <property type="entry name" value="L,D-transpeptidase catalytic domain-like"/>
    <property type="match status" value="1"/>
</dbReference>
<dbReference type="GO" id="GO:0016757">
    <property type="term" value="F:glycosyltransferase activity"/>
    <property type="evidence" value="ECO:0007669"/>
    <property type="project" value="UniProtKB-KW"/>
</dbReference>
<dbReference type="InterPro" id="IPR005490">
    <property type="entry name" value="LD_TPept_cat_dom"/>
</dbReference>
<keyword evidence="12" id="KW-0449">Lipoprotein</keyword>
<dbReference type="UniPathway" id="UPA00219"/>
<dbReference type="GO" id="GO:0008360">
    <property type="term" value="P:regulation of cell shape"/>
    <property type="evidence" value="ECO:0007669"/>
    <property type="project" value="UniProtKB-UniRule"/>
</dbReference>
<keyword evidence="7 9" id="KW-0573">Peptidoglycan synthesis</keyword>
<evidence type="ECO:0000256" key="5">
    <source>
        <dbReference type="ARBA" id="ARBA00022801"/>
    </source>
</evidence>
<feature type="signal peptide" evidence="10">
    <location>
        <begin position="1"/>
        <end position="26"/>
    </location>
</feature>
<dbReference type="GO" id="GO:0071555">
    <property type="term" value="P:cell wall organization"/>
    <property type="evidence" value="ECO:0007669"/>
    <property type="project" value="UniProtKB-UniRule"/>
</dbReference>
<comment type="pathway">
    <text evidence="1 9">Cell wall biogenesis; peptidoglycan biosynthesis.</text>
</comment>
<evidence type="ECO:0000256" key="1">
    <source>
        <dbReference type="ARBA" id="ARBA00004752"/>
    </source>
</evidence>
<keyword evidence="4" id="KW-0808">Transferase</keyword>
<keyword evidence="6 9" id="KW-0133">Cell shape</keyword>
<feature type="chain" id="PRO_5031499865" evidence="10">
    <location>
        <begin position="27"/>
        <end position="228"/>
    </location>
</feature>
<evidence type="ECO:0000256" key="4">
    <source>
        <dbReference type="ARBA" id="ARBA00022679"/>
    </source>
</evidence>
<organism evidence="12 13">
    <name type="scientific">Aureimonas pseudogalii</name>
    <dbReference type="NCBI Taxonomy" id="1744844"/>
    <lineage>
        <taxon>Bacteria</taxon>
        <taxon>Pseudomonadati</taxon>
        <taxon>Pseudomonadota</taxon>
        <taxon>Alphaproteobacteria</taxon>
        <taxon>Hyphomicrobiales</taxon>
        <taxon>Aurantimonadaceae</taxon>
        <taxon>Aureimonas</taxon>
    </lineage>
</organism>
<dbReference type="GO" id="GO:0071972">
    <property type="term" value="F:peptidoglycan L,D-transpeptidase activity"/>
    <property type="evidence" value="ECO:0007669"/>
    <property type="project" value="TreeGrafter"/>
</dbReference>
<feature type="active site" description="Proton donor/acceptor" evidence="9">
    <location>
        <position position="180"/>
    </location>
</feature>
<evidence type="ECO:0000256" key="8">
    <source>
        <dbReference type="ARBA" id="ARBA00023316"/>
    </source>
</evidence>
<dbReference type="PROSITE" id="PS52029">
    <property type="entry name" value="LD_TPASE"/>
    <property type="match status" value="1"/>
</dbReference>
<dbReference type="CDD" id="cd16913">
    <property type="entry name" value="YkuD_like"/>
    <property type="match status" value="1"/>
</dbReference>
<evidence type="ECO:0000256" key="10">
    <source>
        <dbReference type="SAM" id="SignalP"/>
    </source>
</evidence>
<dbReference type="InterPro" id="IPR050979">
    <property type="entry name" value="LD-transpeptidase"/>
</dbReference>
<dbReference type="GO" id="GO:0018104">
    <property type="term" value="P:peptidoglycan-protein cross-linking"/>
    <property type="evidence" value="ECO:0007669"/>
    <property type="project" value="TreeGrafter"/>
</dbReference>
<dbReference type="InterPro" id="IPR038063">
    <property type="entry name" value="Transpep_catalytic_dom"/>
</dbReference>
<keyword evidence="5" id="KW-0378">Hydrolase</keyword>
<comment type="caution">
    <text evidence="12">The sequence shown here is derived from an EMBL/GenBank/DDBJ whole genome shotgun (WGS) entry which is preliminary data.</text>
</comment>
<evidence type="ECO:0000313" key="13">
    <source>
        <dbReference type="Proteomes" id="UP000542776"/>
    </source>
</evidence>
<dbReference type="GO" id="GO:0005576">
    <property type="term" value="C:extracellular region"/>
    <property type="evidence" value="ECO:0007669"/>
    <property type="project" value="TreeGrafter"/>
</dbReference>
<accession>A0A7W6H8R5</accession>
<evidence type="ECO:0000256" key="3">
    <source>
        <dbReference type="ARBA" id="ARBA00022676"/>
    </source>
</evidence>
<keyword evidence="10" id="KW-0732">Signal</keyword>
<keyword evidence="13" id="KW-1185">Reference proteome</keyword>
<gene>
    <name evidence="12" type="ORF">GGR04_004551</name>
</gene>
<evidence type="ECO:0000256" key="2">
    <source>
        <dbReference type="ARBA" id="ARBA00005992"/>
    </source>
</evidence>
<feature type="domain" description="L,D-TPase catalytic" evidence="11">
    <location>
        <begin position="82"/>
        <end position="220"/>
    </location>
</feature>
<dbReference type="PANTHER" id="PTHR30582">
    <property type="entry name" value="L,D-TRANSPEPTIDASE"/>
    <property type="match status" value="1"/>
</dbReference>
<keyword evidence="8 9" id="KW-0961">Cell wall biogenesis/degradation</keyword>
<dbReference type="Pfam" id="PF03734">
    <property type="entry name" value="YkuD"/>
    <property type="match status" value="1"/>
</dbReference>
<dbReference type="SUPFAM" id="SSF141523">
    <property type="entry name" value="L,D-transpeptidase catalytic domain-like"/>
    <property type="match status" value="1"/>
</dbReference>
<dbReference type="FunFam" id="2.40.440.10:FF:000002">
    <property type="entry name" value="L,D-transpeptidase ErfK/SrfK"/>
    <property type="match status" value="1"/>
</dbReference>
<proteinExistence type="inferred from homology"/>
<evidence type="ECO:0000256" key="9">
    <source>
        <dbReference type="PROSITE-ProRule" id="PRU01373"/>
    </source>
</evidence>
<evidence type="ECO:0000256" key="6">
    <source>
        <dbReference type="ARBA" id="ARBA00022960"/>
    </source>
</evidence>
<dbReference type="PANTHER" id="PTHR30582:SF24">
    <property type="entry name" value="L,D-TRANSPEPTIDASE ERFK_SRFK-RELATED"/>
    <property type="match status" value="1"/>
</dbReference>
<evidence type="ECO:0000313" key="12">
    <source>
        <dbReference type="EMBL" id="MBB4000671.1"/>
    </source>
</evidence>
<reference evidence="12 13" key="1">
    <citation type="submission" date="2020-08" db="EMBL/GenBank/DDBJ databases">
        <title>Genomic Encyclopedia of Type Strains, Phase IV (KMG-IV): sequencing the most valuable type-strain genomes for metagenomic binning, comparative biology and taxonomic classification.</title>
        <authorList>
            <person name="Goeker M."/>
        </authorList>
    </citation>
    <scope>NUCLEOTIDE SEQUENCE [LARGE SCALE GENOMIC DNA]</scope>
    <source>
        <strain evidence="12 13">DSM 102238</strain>
    </source>
</reference>
<comment type="similarity">
    <text evidence="2">Belongs to the YkuD family.</text>
</comment>
<dbReference type="Proteomes" id="UP000542776">
    <property type="component" value="Unassembled WGS sequence"/>
</dbReference>
<dbReference type="AlphaFoldDB" id="A0A7W6H8R5"/>
<dbReference type="PROSITE" id="PS51257">
    <property type="entry name" value="PROKAR_LIPOPROTEIN"/>
    <property type="match status" value="1"/>
</dbReference>
<dbReference type="EMBL" id="JACIEK010000026">
    <property type="protein sequence ID" value="MBB4000671.1"/>
    <property type="molecule type" value="Genomic_DNA"/>
</dbReference>
<name>A0A7W6H8R5_9HYPH</name>
<feature type="active site" description="Nucleophile" evidence="9">
    <location>
        <position position="196"/>
    </location>
</feature>
<evidence type="ECO:0000259" key="11">
    <source>
        <dbReference type="PROSITE" id="PS52029"/>
    </source>
</evidence>
<keyword evidence="3" id="KW-0328">Glycosyltransferase</keyword>
<protein>
    <submittedName>
        <fullName evidence="12">Lipoprotein-anchoring transpeptidase ErfK/SrfK</fullName>
    </submittedName>
</protein>